<sequence>MNNFLTLSLLLLTYLSFAQEKCKCSRDLDFVITYYENNLPGFKDNVTSKTKATYNSLKTNLIDTAKKVSTKNDCYKLTLQYVEFFRDNHSSIYMQSQNIDENNEEELQEFLASEIYTSRETIPLEKVDQKQYPIDNILGIYEIKNAYTVAIIPSKTKLRDYVGVILDAKTKLWKKGQVKFELKKTTTPNEFLAISYLRNHAVRYDSRFALKEGVLGDYWFKTSLNSYVNHAIDIPSTYDFKTINDSISYLRIPTFSGKRTAKIDSLYKASFDKIKKQPYLIIDVRNNGGGSDDNVNPLLEFIYTNKIKTDNVELYITKDNIKIWESWYEDAKSDTVNFNKDRVKWFEKRVERMKKAKLNSYISVSKGGRMSRKFKPNAVKKVAILYNKNCASSCETLLFWAKQSKKTILVGENSGGYVGYGEVGAVKTPCYDFTLTCTSSRYKKQRAYEVIGIAPDFYLNNQKSWIDQTIDLLKE</sequence>
<evidence type="ECO:0000259" key="1">
    <source>
        <dbReference type="Pfam" id="PF03572"/>
    </source>
</evidence>
<gene>
    <name evidence="2" type="ORF">TJEJU_3945</name>
</gene>
<dbReference type="PANTHER" id="PTHR32060">
    <property type="entry name" value="TAIL-SPECIFIC PROTEASE"/>
    <property type="match status" value="1"/>
</dbReference>
<dbReference type="Proteomes" id="UP000215214">
    <property type="component" value="Chromosome TJEJU"/>
</dbReference>
<dbReference type="PANTHER" id="PTHR32060:SF22">
    <property type="entry name" value="CARBOXYL-TERMINAL-PROCESSING PEPTIDASE 3, CHLOROPLASTIC"/>
    <property type="match status" value="1"/>
</dbReference>
<dbReference type="KEGG" id="tje:TJEJU_3945"/>
<dbReference type="GO" id="GO:0004175">
    <property type="term" value="F:endopeptidase activity"/>
    <property type="evidence" value="ECO:0007669"/>
    <property type="project" value="TreeGrafter"/>
</dbReference>
<keyword evidence="3" id="KW-1185">Reference proteome</keyword>
<organism evidence="2 3">
    <name type="scientific">Tenacibaculum jejuense</name>
    <dbReference type="NCBI Taxonomy" id="584609"/>
    <lineage>
        <taxon>Bacteria</taxon>
        <taxon>Pseudomonadati</taxon>
        <taxon>Bacteroidota</taxon>
        <taxon>Flavobacteriia</taxon>
        <taxon>Flavobacteriales</taxon>
        <taxon>Flavobacteriaceae</taxon>
        <taxon>Tenacibaculum</taxon>
    </lineage>
</organism>
<dbReference type="GO" id="GO:0008236">
    <property type="term" value="F:serine-type peptidase activity"/>
    <property type="evidence" value="ECO:0007669"/>
    <property type="project" value="InterPro"/>
</dbReference>
<dbReference type="SUPFAM" id="SSF52096">
    <property type="entry name" value="ClpP/crotonase"/>
    <property type="match status" value="1"/>
</dbReference>
<accession>A0A238UEU8</accession>
<reference evidence="2 3" key="1">
    <citation type="submission" date="2017-07" db="EMBL/GenBank/DDBJ databases">
        <authorList>
            <person name="Sun Z.S."/>
            <person name="Albrecht U."/>
            <person name="Echele G."/>
            <person name="Lee C.C."/>
        </authorList>
    </citation>
    <scope>NUCLEOTIDE SEQUENCE [LARGE SCALE GENOMIC DNA]</scope>
    <source>
        <strain evidence="3">type strain: KCTC 22618</strain>
    </source>
</reference>
<proteinExistence type="predicted"/>
<dbReference type="EMBL" id="LT899436">
    <property type="protein sequence ID" value="SNR17575.1"/>
    <property type="molecule type" value="Genomic_DNA"/>
</dbReference>
<feature type="domain" description="Tail specific protease" evidence="1">
    <location>
        <begin position="247"/>
        <end position="457"/>
    </location>
</feature>
<dbReference type="Gene3D" id="3.90.226.10">
    <property type="entry name" value="2-enoyl-CoA Hydratase, Chain A, domain 1"/>
    <property type="match status" value="1"/>
</dbReference>
<dbReference type="Pfam" id="PF03572">
    <property type="entry name" value="Peptidase_S41"/>
    <property type="match status" value="1"/>
</dbReference>
<dbReference type="InterPro" id="IPR005151">
    <property type="entry name" value="Tail-specific_protease"/>
</dbReference>
<protein>
    <recommendedName>
        <fullName evidence="1">Tail specific protease domain-containing protein</fullName>
    </recommendedName>
</protein>
<dbReference type="GO" id="GO:0006508">
    <property type="term" value="P:proteolysis"/>
    <property type="evidence" value="ECO:0007669"/>
    <property type="project" value="InterPro"/>
</dbReference>
<name>A0A238UEU8_9FLAO</name>
<evidence type="ECO:0000313" key="3">
    <source>
        <dbReference type="Proteomes" id="UP000215214"/>
    </source>
</evidence>
<evidence type="ECO:0000313" key="2">
    <source>
        <dbReference type="EMBL" id="SNR17575.1"/>
    </source>
</evidence>
<dbReference type="RefSeq" id="WP_095074772.1">
    <property type="nucleotide sequence ID" value="NZ_LT899436.1"/>
</dbReference>
<dbReference type="AlphaFoldDB" id="A0A238UEU8"/>
<dbReference type="OrthoDB" id="2327485at2"/>
<dbReference type="InterPro" id="IPR029045">
    <property type="entry name" value="ClpP/crotonase-like_dom_sf"/>
</dbReference>